<keyword evidence="22" id="KW-0808">Transferase</keyword>
<evidence type="ECO:0000256" key="12">
    <source>
        <dbReference type="ARBA" id="ARBA00023239"/>
    </source>
</evidence>
<dbReference type="HAMAP" id="MF_01965">
    <property type="entry name" value="NADHX_dehydratase"/>
    <property type="match status" value="1"/>
</dbReference>
<dbReference type="RefSeq" id="WP_089376113.1">
    <property type="nucleotide sequence ID" value="NZ_FZOA01000008.1"/>
</dbReference>
<dbReference type="NCBIfam" id="TIGR00196">
    <property type="entry name" value="yjeF_cterm"/>
    <property type="match status" value="1"/>
</dbReference>
<keyword evidence="6 17" id="KW-0547">Nucleotide-binding</keyword>
<feature type="binding site" evidence="17">
    <location>
        <position position="421"/>
    </location>
    <ligand>
        <name>AMP</name>
        <dbReference type="ChEBI" id="CHEBI:456215"/>
    </ligand>
</feature>
<dbReference type="GO" id="GO:0052855">
    <property type="term" value="F:ADP-dependent NAD(P)H-hydrate dehydratase activity"/>
    <property type="evidence" value="ECO:0007669"/>
    <property type="project" value="UniProtKB-UniRule"/>
</dbReference>
<feature type="binding site" evidence="18">
    <location>
        <begin position="121"/>
        <end position="127"/>
    </location>
    <ligand>
        <name>(6S)-NADPHX</name>
        <dbReference type="ChEBI" id="CHEBI:64076"/>
    </ligand>
</feature>
<comment type="function">
    <text evidence="14 19">Bifunctional enzyme that catalyzes the epimerization of the S- and R-forms of NAD(P)HX and the dehydration of the S-form of NAD(P)HX at the expense of ADP, which is converted to AMP. This allows the repair of both epimers of NAD(P)HX, a damaged form of NAD(P)H that is a result of enzymatic or heat-dependent hydration.</text>
</comment>
<comment type="cofactor">
    <cofactor evidence="18 19">
        <name>K(+)</name>
        <dbReference type="ChEBI" id="CHEBI:29103"/>
    </cofactor>
    <text evidence="18 19">Binds 1 potassium ion per subunit.</text>
</comment>
<comment type="function">
    <text evidence="18">Catalyzes the epimerization of the S- and R-forms of NAD(P)HX, a damaged form of NAD(P)H that is a result of enzymatic or heat-dependent hydration. This is a prerequisite for the S-specific NAD(P)H-hydrate dehydratase to allow the repair of both epimers of NAD(P)HX.</text>
</comment>
<dbReference type="PANTHER" id="PTHR12592:SF0">
    <property type="entry name" value="ATP-DEPENDENT (S)-NAD(P)H-HYDRATE DEHYDRATASE"/>
    <property type="match status" value="1"/>
</dbReference>
<evidence type="ECO:0000313" key="23">
    <source>
        <dbReference type="Proteomes" id="UP000198305"/>
    </source>
</evidence>
<feature type="binding site" evidence="18">
    <location>
        <position position="153"/>
    </location>
    <ligand>
        <name>K(+)</name>
        <dbReference type="ChEBI" id="CHEBI:29103"/>
    </ligand>
</feature>
<comment type="similarity">
    <text evidence="17">Belongs to the NnrD/CARKD family.</text>
</comment>
<comment type="similarity">
    <text evidence="18">Belongs to the NnrE/AIBP family.</text>
</comment>
<evidence type="ECO:0000256" key="16">
    <source>
        <dbReference type="ARBA" id="ARBA00049209"/>
    </source>
</evidence>
<dbReference type="Pfam" id="PF03853">
    <property type="entry name" value="YjeF_N"/>
    <property type="match status" value="1"/>
</dbReference>
<dbReference type="SUPFAM" id="SSF53613">
    <property type="entry name" value="Ribokinase-like"/>
    <property type="match status" value="1"/>
</dbReference>
<feature type="binding site" evidence="18">
    <location>
        <position position="55"/>
    </location>
    <ligand>
        <name>K(+)</name>
        <dbReference type="ChEBI" id="CHEBI:29103"/>
    </ligand>
</feature>
<keyword evidence="10 17" id="KW-0520">NAD</keyword>
<comment type="function">
    <text evidence="17">Catalyzes the dehydration of the S-form of NAD(P)HX at the expense of ADP, which is converted to AMP. Together with NAD(P)HX epimerase, which catalyzes the epimerization of the S- and R-forms, the enzyme allows the repair of both epimers of NAD(P)HX, a damaged form of NAD(P)H that is a result of enzymatic or heat-dependent hydration.</text>
</comment>
<evidence type="ECO:0000256" key="18">
    <source>
        <dbReference type="HAMAP-Rule" id="MF_01966"/>
    </source>
</evidence>
<comment type="catalytic activity">
    <reaction evidence="15 17 19">
        <text>(6S)-NADHX + ADP = AMP + phosphate + NADH + H(+)</text>
        <dbReference type="Rhea" id="RHEA:32223"/>
        <dbReference type="ChEBI" id="CHEBI:15378"/>
        <dbReference type="ChEBI" id="CHEBI:43474"/>
        <dbReference type="ChEBI" id="CHEBI:57945"/>
        <dbReference type="ChEBI" id="CHEBI:64074"/>
        <dbReference type="ChEBI" id="CHEBI:456215"/>
        <dbReference type="ChEBI" id="CHEBI:456216"/>
        <dbReference type="EC" id="4.2.1.136"/>
    </reaction>
</comment>
<evidence type="ECO:0000256" key="6">
    <source>
        <dbReference type="ARBA" id="ARBA00022741"/>
    </source>
</evidence>
<dbReference type="GO" id="GO:0046872">
    <property type="term" value="F:metal ion binding"/>
    <property type="evidence" value="ECO:0007669"/>
    <property type="project" value="UniProtKB-UniRule"/>
</dbReference>
<evidence type="ECO:0000256" key="14">
    <source>
        <dbReference type="ARBA" id="ARBA00025153"/>
    </source>
</evidence>
<evidence type="ECO:0000313" key="22">
    <source>
        <dbReference type="EMBL" id="SNR97177.1"/>
    </source>
</evidence>
<dbReference type="GO" id="GO:0005524">
    <property type="term" value="F:ATP binding"/>
    <property type="evidence" value="ECO:0007669"/>
    <property type="project" value="UniProtKB-UniRule"/>
</dbReference>
<dbReference type="PANTHER" id="PTHR12592">
    <property type="entry name" value="ATP-DEPENDENT (S)-NAD(P)H-HYDRATE DEHYDRATASE FAMILY MEMBER"/>
    <property type="match status" value="1"/>
</dbReference>
<evidence type="ECO:0000256" key="8">
    <source>
        <dbReference type="ARBA" id="ARBA00022857"/>
    </source>
</evidence>
<comment type="cofactor">
    <cofactor evidence="17">
        <name>Mg(2+)</name>
        <dbReference type="ChEBI" id="CHEBI:18420"/>
    </cofactor>
</comment>
<evidence type="ECO:0000259" key="21">
    <source>
        <dbReference type="PROSITE" id="PS51385"/>
    </source>
</evidence>
<evidence type="ECO:0000256" key="7">
    <source>
        <dbReference type="ARBA" id="ARBA00022840"/>
    </source>
</evidence>
<feature type="binding site" evidence="18">
    <location>
        <position position="117"/>
    </location>
    <ligand>
        <name>K(+)</name>
        <dbReference type="ChEBI" id="CHEBI:29103"/>
    </ligand>
</feature>
<dbReference type="InterPro" id="IPR000631">
    <property type="entry name" value="CARKD"/>
</dbReference>
<dbReference type="PROSITE" id="PS51383">
    <property type="entry name" value="YJEF_C_3"/>
    <property type="match status" value="1"/>
</dbReference>
<evidence type="ECO:0000256" key="10">
    <source>
        <dbReference type="ARBA" id="ARBA00023027"/>
    </source>
</evidence>
<keyword evidence="22" id="KW-0418">Kinase</keyword>
<dbReference type="NCBIfam" id="TIGR00197">
    <property type="entry name" value="yjeF_nterm"/>
    <property type="match status" value="1"/>
</dbReference>
<dbReference type="HAMAP" id="MF_01966">
    <property type="entry name" value="NADHX_epimerase"/>
    <property type="match status" value="1"/>
</dbReference>
<dbReference type="EMBL" id="FZOA01000008">
    <property type="protein sequence ID" value="SNR97177.1"/>
    <property type="molecule type" value="Genomic_DNA"/>
</dbReference>
<accession>A0A239ANF9</accession>
<keyword evidence="13" id="KW-0511">Multifunctional enzyme</keyword>
<dbReference type="GO" id="GO:0052856">
    <property type="term" value="F:NAD(P)HX epimerase activity"/>
    <property type="evidence" value="ECO:0007669"/>
    <property type="project" value="UniProtKB-UniRule"/>
</dbReference>
<evidence type="ECO:0000256" key="15">
    <source>
        <dbReference type="ARBA" id="ARBA00048238"/>
    </source>
</evidence>
<feature type="binding site" evidence="17">
    <location>
        <begin position="392"/>
        <end position="396"/>
    </location>
    <ligand>
        <name>AMP</name>
        <dbReference type="ChEBI" id="CHEBI:456215"/>
    </ligand>
</feature>
<protein>
    <recommendedName>
        <fullName evidence="19">Bifunctional NAD(P)H-hydrate repair enzyme</fullName>
    </recommendedName>
    <alternativeName>
        <fullName evidence="19">Nicotinamide nucleotide repair protein</fullName>
    </alternativeName>
    <domain>
        <recommendedName>
            <fullName evidence="19">ADP-dependent (S)-NAD(P)H-hydrate dehydratase</fullName>
            <ecNumber evidence="19">4.2.1.136</ecNumber>
        </recommendedName>
        <alternativeName>
            <fullName evidence="19">ADP-dependent NAD(P)HX dehydratase</fullName>
        </alternativeName>
    </domain>
    <domain>
        <recommendedName>
            <fullName evidence="19">NAD(P)H-hydrate epimerase</fullName>
            <ecNumber evidence="19">5.1.99.6</ecNumber>
        </recommendedName>
    </domain>
</protein>
<evidence type="ECO:0000259" key="20">
    <source>
        <dbReference type="PROSITE" id="PS51383"/>
    </source>
</evidence>
<gene>
    <name evidence="18" type="primary">nnrE</name>
    <name evidence="17" type="synonym">nnrD</name>
    <name evidence="22" type="ORF">SAMN05192560_2037</name>
</gene>
<reference evidence="23" key="1">
    <citation type="submission" date="2017-06" db="EMBL/GenBank/DDBJ databases">
        <authorList>
            <person name="Varghese N."/>
            <person name="Submissions S."/>
        </authorList>
    </citation>
    <scope>NUCLEOTIDE SEQUENCE [LARGE SCALE GENOMIC DNA]</scope>
    <source>
        <strain evidence="23">Ca-68</strain>
    </source>
</reference>
<dbReference type="GO" id="GO:0016301">
    <property type="term" value="F:kinase activity"/>
    <property type="evidence" value="ECO:0007669"/>
    <property type="project" value="UniProtKB-KW"/>
</dbReference>
<evidence type="ECO:0000256" key="11">
    <source>
        <dbReference type="ARBA" id="ARBA00023235"/>
    </source>
</evidence>
<organism evidence="22 23">
    <name type="scientific">Methylobacillus rhizosphaerae</name>
    <dbReference type="NCBI Taxonomy" id="551994"/>
    <lineage>
        <taxon>Bacteria</taxon>
        <taxon>Pseudomonadati</taxon>
        <taxon>Pseudomonadota</taxon>
        <taxon>Betaproteobacteria</taxon>
        <taxon>Nitrosomonadales</taxon>
        <taxon>Methylophilaceae</taxon>
        <taxon>Methylobacillus</taxon>
    </lineage>
</organism>
<dbReference type="CDD" id="cd01171">
    <property type="entry name" value="YXKO-related"/>
    <property type="match status" value="1"/>
</dbReference>
<keyword evidence="23" id="KW-1185">Reference proteome</keyword>
<dbReference type="EC" id="4.2.1.136" evidence="19"/>
<dbReference type="GO" id="GO:0110051">
    <property type="term" value="P:metabolite repair"/>
    <property type="evidence" value="ECO:0007669"/>
    <property type="project" value="TreeGrafter"/>
</dbReference>
<comment type="catalytic activity">
    <reaction evidence="16 17 19">
        <text>(6S)-NADPHX + ADP = AMP + phosphate + NADPH + H(+)</text>
        <dbReference type="Rhea" id="RHEA:32235"/>
        <dbReference type="ChEBI" id="CHEBI:15378"/>
        <dbReference type="ChEBI" id="CHEBI:43474"/>
        <dbReference type="ChEBI" id="CHEBI:57783"/>
        <dbReference type="ChEBI" id="CHEBI:64076"/>
        <dbReference type="ChEBI" id="CHEBI:456215"/>
        <dbReference type="ChEBI" id="CHEBI:456216"/>
        <dbReference type="EC" id="4.2.1.136"/>
    </reaction>
</comment>
<evidence type="ECO:0000256" key="3">
    <source>
        <dbReference type="ARBA" id="ARBA00006001"/>
    </source>
</evidence>
<comment type="caution">
    <text evidence="18">Lacks conserved residue(s) required for the propagation of feature annotation.</text>
</comment>
<feature type="binding site" evidence="17">
    <location>
        <position position="301"/>
    </location>
    <ligand>
        <name>(6S)-NADPHX</name>
        <dbReference type="ChEBI" id="CHEBI:64076"/>
    </ligand>
</feature>
<evidence type="ECO:0000256" key="17">
    <source>
        <dbReference type="HAMAP-Rule" id="MF_01965"/>
    </source>
</evidence>
<dbReference type="Gene3D" id="3.40.1190.20">
    <property type="match status" value="1"/>
</dbReference>
<dbReference type="PROSITE" id="PS51385">
    <property type="entry name" value="YJEF_N"/>
    <property type="match status" value="1"/>
</dbReference>
<comment type="similarity">
    <text evidence="3 19">In the N-terminal section; belongs to the NnrE/AIBP family.</text>
</comment>
<comment type="subunit">
    <text evidence="17">Homotetramer.</text>
</comment>
<keyword evidence="5 18" id="KW-0479">Metal-binding</keyword>
<comment type="catalytic activity">
    <reaction evidence="1 18 19">
        <text>(6R)-NADHX = (6S)-NADHX</text>
        <dbReference type="Rhea" id="RHEA:32215"/>
        <dbReference type="ChEBI" id="CHEBI:64074"/>
        <dbReference type="ChEBI" id="CHEBI:64075"/>
        <dbReference type="EC" id="5.1.99.6"/>
    </reaction>
</comment>
<dbReference type="EC" id="5.1.99.6" evidence="19"/>
<evidence type="ECO:0000256" key="13">
    <source>
        <dbReference type="ARBA" id="ARBA00023268"/>
    </source>
</evidence>
<dbReference type="GO" id="GO:0046496">
    <property type="term" value="P:nicotinamide nucleotide metabolic process"/>
    <property type="evidence" value="ECO:0007669"/>
    <property type="project" value="UniProtKB-UniRule"/>
</dbReference>
<keyword evidence="11 18" id="KW-0413">Isomerase</keyword>
<sequence>MKPLYAQSQLRAMEQAHAHDGLMEKAGAAAARLASSLLLTVSGARILVLAGPGNNGGDALVAARYLRQQGYQVDVVFTGTYASLPPDARAAYEAWLADGGEIASGLPQGREWQLIVDGLFGIGLTRELDALHRDLVQQVNAMGVPVLSLDIPTGICMHTGRVLGAAVCAAHTLTFLGLKPGLYTQDGPDHAGQVYLDNLGLNAAPPAAGFLVDVPPALPARRRLNSHKGSHGSVGVIGGAEHMVGAVLLAGRAALRAGAGRVYCGLLAGSAPALDQGQAELMLRDAASVPQFATVMVAGPGMGQSDTAVSLLHSLLELSQLLILDADALNLLAAHPELQAILHQRKPGTLAITPHPGEAATLLHITTAEVQADRVASALRMAREFGAIVVLKGCGSVVALPDGRWFINHSGNPGMASAGMGDTLCGIIAALAAQEMSLEEAVLLAVYLHGAAADSLVAKGVGPVGMTASEVASEARALLNQWRYR</sequence>
<evidence type="ECO:0000256" key="1">
    <source>
        <dbReference type="ARBA" id="ARBA00000013"/>
    </source>
</evidence>
<evidence type="ECO:0000256" key="9">
    <source>
        <dbReference type="ARBA" id="ARBA00022958"/>
    </source>
</evidence>
<feature type="binding site" evidence="18">
    <location>
        <begin position="54"/>
        <end position="58"/>
    </location>
    <ligand>
        <name>(6S)-NADPHX</name>
        <dbReference type="ChEBI" id="CHEBI:64076"/>
    </ligand>
</feature>
<dbReference type="AlphaFoldDB" id="A0A239ANF9"/>
<evidence type="ECO:0000256" key="4">
    <source>
        <dbReference type="ARBA" id="ARBA00009524"/>
    </source>
</evidence>
<proteinExistence type="inferred from homology"/>
<keyword evidence="12 17" id="KW-0456">Lyase</keyword>
<dbReference type="PIRSF" id="PIRSF017184">
    <property type="entry name" value="Nnr"/>
    <property type="match status" value="1"/>
</dbReference>
<dbReference type="Pfam" id="PF01256">
    <property type="entry name" value="Carb_kinase"/>
    <property type="match status" value="1"/>
</dbReference>
<feature type="domain" description="YjeF N-terminal" evidence="21">
    <location>
        <begin position="5"/>
        <end position="207"/>
    </location>
</feature>
<dbReference type="InterPro" id="IPR004443">
    <property type="entry name" value="YjeF_N_dom"/>
</dbReference>
<dbReference type="SUPFAM" id="SSF64153">
    <property type="entry name" value="YjeF N-terminal domain-like"/>
    <property type="match status" value="1"/>
</dbReference>
<name>A0A239ANF9_9PROT</name>
<feature type="binding site" evidence="17">
    <location>
        <position position="246"/>
    </location>
    <ligand>
        <name>(6S)-NADPHX</name>
        <dbReference type="ChEBI" id="CHEBI:64076"/>
    </ligand>
</feature>
<dbReference type="InterPro" id="IPR036652">
    <property type="entry name" value="YjeF_N_dom_sf"/>
</dbReference>
<feature type="binding site" evidence="17">
    <location>
        <position position="422"/>
    </location>
    <ligand>
        <name>(6S)-NADPHX</name>
        <dbReference type="ChEBI" id="CHEBI:64076"/>
    </ligand>
</feature>
<evidence type="ECO:0000256" key="2">
    <source>
        <dbReference type="ARBA" id="ARBA00000909"/>
    </source>
</evidence>
<dbReference type="InterPro" id="IPR029056">
    <property type="entry name" value="Ribokinase-like"/>
</dbReference>
<feature type="binding site" evidence="17">
    <location>
        <position position="355"/>
    </location>
    <ligand>
        <name>(6S)-NADPHX</name>
        <dbReference type="ChEBI" id="CHEBI:64076"/>
    </ligand>
</feature>
<evidence type="ECO:0000256" key="19">
    <source>
        <dbReference type="PIRNR" id="PIRNR017184"/>
    </source>
</evidence>
<feature type="domain" description="YjeF C-terminal" evidence="20">
    <location>
        <begin position="211"/>
        <end position="482"/>
    </location>
</feature>
<keyword evidence="9 18" id="KW-0630">Potassium</keyword>
<feature type="binding site" evidence="18">
    <location>
        <position position="150"/>
    </location>
    <ligand>
        <name>(6S)-NADPHX</name>
        <dbReference type="ChEBI" id="CHEBI:64076"/>
    </ligand>
</feature>
<keyword evidence="7 17" id="KW-0067">ATP-binding</keyword>
<dbReference type="InterPro" id="IPR030677">
    <property type="entry name" value="Nnr"/>
</dbReference>
<dbReference type="OrthoDB" id="9806925at2"/>
<keyword evidence="8 17" id="KW-0521">NADP</keyword>
<comment type="catalytic activity">
    <reaction evidence="2 18 19">
        <text>(6R)-NADPHX = (6S)-NADPHX</text>
        <dbReference type="Rhea" id="RHEA:32227"/>
        <dbReference type="ChEBI" id="CHEBI:64076"/>
        <dbReference type="ChEBI" id="CHEBI:64077"/>
        <dbReference type="EC" id="5.1.99.6"/>
    </reaction>
</comment>
<dbReference type="Gene3D" id="3.40.50.10260">
    <property type="entry name" value="YjeF N-terminal domain"/>
    <property type="match status" value="1"/>
</dbReference>
<dbReference type="Proteomes" id="UP000198305">
    <property type="component" value="Unassembled WGS sequence"/>
</dbReference>
<comment type="similarity">
    <text evidence="4 19">In the C-terminal section; belongs to the NnrD/CARKD family.</text>
</comment>
<evidence type="ECO:0000256" key="5">
    <source>
        <dbReference type="ARBA" id="ARBA00022723"/>
    </source>
</evidence>